<accession>A0A1F8FJB4</accession>
<evidence type="ECO:0000256" key="3">
    <source>
        <dbReference type="ARBA" id="ARBA00022801"/>
    </source>
</evidence>
<keyword evidence="3 5" id="KW-0378">Hydrolase</keyword>
<gene>
    <name evidence="8" type="ORF">A3C71_01750</name>
</gene>
<dbReference type="InterPro" id="IPR029045">
    <property type="entry name" value="ClpP/crotonase-like_dom_sf"/>
</dbReference>
<dbReference type="Proteomes" id="UP000178197">
    <property type="component" value="Unassembled WGS sequence"/>
</dbReference>
<dbReference type="Gene3D" id="2.30.42.10">
    <property type="match status" value="1"/>
</dbReference>
<evidence type="ECO:0000256" key="1">
    <source>
        <dbReference type="ARBA" id="ARBA00009179"/>
    </source>
</evidence>
<dbReference type="Pfam" id="PF17820">
    <property type="entry name" value="PDZ_6"/>
    <property type="match status" value="1"/>
</dbReference>
<evidence type="ECO:0000256" key="5">
    <source>
        <dbReference type="RuleBase" id="RU004404"/>
    </source>
</evidence>
<dbReference type="AlphaFoldDB" id="A0A1F8FJB4"/>
<dbReference type="SMART" id="SM00228">
    <property type="entry name" value="PDZ"/>
    <property type="match status" value="1"/>
</dbReference>
<evidence type="ECO:0000256" key="4">
    <source>
        <dbReference type="ARBA" id="ARBA00022825"/>
    </source>
</evidence>
<proteinExistence type="inferred from homology"/>
<dbReference type="SMART" id="SM00245">
    <property type="entry name" value="TSPc"/>
    <property type="match status" value="1"/>
</dbReference>
<comment type="caution">
    <text evidence="8">The sequence shown here is derived from an EMBL/GenBank/DDBJ whole genome shotgun (WGS) entry which is preliminary data.</text>
</comment>
<dbReference type="Gene3D" id="3.90.226.10">
    <property type="entry name" value="2-enoyl-CoA Hydratase, Chain A, domain 1"/>
    <property type="match status" value="1"/>
</dbReference>
<dbReference type="Gene3D" id="3.30.750.44">
    <property type="match status" value="1"/>
</dbReference>
<dbReference type="SUPFAM" id="SSF50156">
    <property type="entry name" value="PDZ domain-like"/>
    <property type="match status" value="1"/>
</dbReference>
<reference evidence="8 9" key="1">
    <citation type="journal article" date="2016" name="Nat. Commun.">
        <title>Thousands of microbial genomes shed light on interconnected biogeochemical processes in an aquifer system.</title>
        <authorList>
            <person name="Anantharaman K."/>
            <person name="Brown C.T."/>
            <person name="Hug L.A."/>
            <person name="Sharon I."/>
            <person name="Castelle C.J."/>
            <person name="Probst A.J."/>
            <person name="Thomas B.C."/>
            <person name="Singh A."/>
            <person name="Wilkins M.J."/>
            <person name="Karaoz U."/>
            <person name="Brodie E.L."/>
            <person name="Williams K.H."/>
            <person name="Hubbard S.S."/>
            <person name="Banfield J.F."/>
        </authorList>
    </citation>
    <scope>NUCLEOTIDE SEQUENCE [LARGE SCALE GENOMIC DNA]</scope>
</reference>
<dbReference type="NCBIfam" id="TIGR00225">
    <property type="entry name" value="prc"/>
    <property type="match status" value="1"/>
</dbReference>
<dbReference type="InterPro" id="IPR001478">
    <property type="entry name" value="PDZ"/>
</dbReference>
<dbReference type="InterPro" id="IPR055210">
    <property type="entry name" value="CtpA/B_N"/>
</dbReference>
<dbReference type="EMBL" id="MGJT01000017">
    <property type="protein sequence ID" value="OGN12476.1"/>
    <property type="molecule type" value="Genomic_DNA"/>
</dbReference>
<dbReference type="Pfam" id="PF22694">
    <property type="entry name" value="CtpB_N-like"/>
    <property type="match status" value="1"/>
</dbReference>
<dbReference type="InterPro" id="IPR041489">
    <property type="entry name" value="PDZ_6"/>
</dbReference>
<dbReference type="InterPro" id="IPR004447">
    <property type="entry name" value="Peptidase_S41A"/>
</dbReference>
<protein>
    <recommendedName>
        <fullName evidence="7">PDZ domain-containing protein</fullName>
    </recommendedName>
</protein>
<dbReference type="GO" id="GO:0007165">
    <property type="term" value="P:signal transduction"/>
    <property type="evidence" value="ECO:0007669"/>
    <property type="project" value="TreeGrafter"/>
</dbReference>
<dbReference type="FunFam" id="2.30.42.10:FF:000063">
    <property type="entry name" value="Peptidase, S41 family"/>
    <property type="match status" value="1"/>
</dbReference>
<name>A0A1F8FJB4_9BACT</name>
<feature type="region of interest" description="Disordered" evidence="6">
    <location>
        <begin position="387"/>
        <end position="407"/>
    </location>
</feature>
<dbReference type="CDD" id="cd06782">
    <property type="entry name" value="cpPDZ_CPP-like"/>
    <property type="match status" value="1"/>
</dbReference>
<feature type="domain" description="PDZ" evidence="7">
    <location>
        <begin position="108"/>
        <end position="176"/>
    </location>
</feature>
<comment type="similarity">
    <text evidence="1 5">Belongs to the peptidase S41A family.</text>
</comment>
<dbReference type="PROSITE" id="PS50106">
    <property type="entry name" value="PDZ"/>
    <property type="match status" value="1"/>
</dbReference>
<evidence type="ECO:0000256" key="2">
    <source>
        <dbReference type="ARBA" id="ARBA00022670"/>
    </source>
</evidence>
<dbReference type="PANTHER" id="PTHR32060:SF30">
    <property type="entry name" value="CARBOXY-TERMINAL PROCESSING PROTEASE CTPA"/>
    <property type="match status" value="1"/>
</dbReference>
<evidence type="ECO:0000259" key="7">
    <source>
        <dbReference type="PROSITE" id="PS50106"/>
    </source>
</evidence>
<keyword evidence="4 5" id="KW-0720">Serine protease</keyword>
<dbReference type="GO" id="GO:0006508">
    <property type="term" value="P:proteolysis"/>
    <property type="evidence" value="ECO:0007669"/>
    <property type="project" value="UniProtKB-KW"/>
</dbReference>
<dbReference type="GO" id="GO:0004175">
    <property type="term" value="F:endopeptidase activity"/>
    <property type="evidence" value="ECO:0007669"/>
    <property type="project" value="TreeGrafter"/>
</dbReference>
<dbReference type="PANTHER" id="PTHR32060">
    <property type="entry name" value="TAIL-SPECIFIC PROTEASE"/>
    <property type="match status" value="1"/>
</dbReference>
<dbReference type="InterPro" id="IPR036034">
    <property type="entry name" value="PDZ_sf"/>
</dbReference>
<evidence type="ECO:0000313" key="9">
    <source>
        <dbReference type="Proteomes" id="UP000178197"/>
    </source>
</evidence>
<dbReference type="Pfam" id="PF03572">
    <property type="entry name" value="Peptidase_S41"/>
    <property type="match status" value="1"/>
</dbReference>
<dbReference type="CDD" id="cd07560">
    <property type="entry name" value="Peptidase_S41_CPP"/>
    <property type="match status" value="1"/>
</dbReference>
<keyword evidence="2 5" id="KW-0645">Protease</keyword>
<dbReference type="GO" id="GO:0008236">
    <property type="term" value="F:serine-type peptidase activity"/>
    <property type="evidence" value="ECO:0007669"/>
    <property type="project" value="UniProtKB-KW"/>
</dbReference>
<dbReference type="InterPro" id="IPR005151">
    <property type="entry name" value="Tail-specific_protease"/>
</dbReference>
<organism evidence="8 9">
    <name type="scientific">Candidatus Yanofskybacteria bacterium RIFCSPHIGHO2_02_FULL_43_15c</name>
    <dbReference type="NCBI Taxonomy" id="1802679"/>
    <lineage>
        <taxon>Bacteria</taxon>
        <taxon>Candidatus Yanofskyibacteriota</taxon>
    </lineage>
</organism>
<evidence type="ECO:0000256" key="6">
    <source>
        <dbReference type="SAM" id="MobiDB-lite"/>
    </source>
</evidence>
<evidence type="ECO:0000313" key="8">
    <source>
        <dbReference type="EMBL" id="OGN12476.1"/>
    </source>
</evidence>
<dbReference type="SUPFAM" id="SSF52096">
    <property type="entry name" value="ClpP/crotonase"/>
    <property type="match status" value="1"/>
</dbReference>
<dbReference type="GO" id="GO:0030288">
    <property type="term" value="C:outer membrane-bounded periplasmic space"/>
    <property type="evidence" value="ECO:0007669"/>
    <property type="project" value="TreeGrafter"/>
</dbReference>
<sequence>MSNLQKRIALIVLIAALLGVGFYSGLRFEKLRSDNSAEKIATEIINKNAGQPSSVDFSLFWTVLDKLEEKFVDQGKLTDKRKLVYGAIEGMVNAADDPYTVFLEPVESKKFEEQIQGSFGGVGIELGIRKNLLTVITPIKNTPAEKAGILAGDIITKIDDKDATNLKIDEAVSQIRGKKGTSVKLTLQRNGTKEPKDFVLVRDEIKIPTVEWKLLDDQIAYLQLFTFNRNTDADFSRIAKEILASKADRIILDLRNNPGGILDSAVNLASWFLDPNQTVVTEKFYDGTQTSLQTSKIAELKKYPLVILINKGSASASEILAGALRDHRGIKVVGETSFGKGSVQELVEFPTDVGKATLKVTIAKWYTPNGISINDNGIKPDIEVKRTEEDITNDKDPQLDKAKELIK</sequence>